<feature type="domain" description="C2H2-type" evidence="16">
    <location>
        <begin position="1304"/>
        <end position="1326"/>
    </location>
</feature>
<dbReference type="PROSITE" id="PS50157">
    <property type="entry name" value="ZINC_FINGER_C2H2_2"/>
    <property type="match status" value="13"/>
</dbReference>
<dbReference type="InterPro" id="IPR009057">
    <property type="entry name" value="Homeodomain-like_sf"/>
</dbReference>
<feature type="DNA-binding region" description="Homeobox" evidence="12">
    <location>
        <begin position="2847"/>
        <end position="2906"/>
    </location>
</feature>
<evidence type="ECO:0000256" key="6">
    <source>
        <dbReference type="ARBA" id="ARBA00023015"/>
    </source>
</evidence>
<evidence type="ECO:0000256" key="2">
    <source>
        <dbReference type="ARBA" id="ARBA00022723"/>
    </source>
</evidence>
<feature type="domain" description="Homeobox" evidence="15">
    <location>
        <begin position="2302"/>
        <end position="2362"/>
    </location>
</feature>
<feature type="region of interest" description="Disordered" evidence="14">
    <location>
        <begin position="1025"/>
        <end position="1093"/>
    </location>
</feature>
<keyword evidence="2" id="KW-0479">Metal-binding</keyword>
<feature type="compositionally biased region" description="Low complexity" evidence="14">
    <location>
        <begin position="2431"/>
        <end position="2440"/>
    </location>
</feature>
<evidence type="ECO:0008006" key="19">
    <source>
        <dbReference type="Google" id="ProtNLM"/>
    </source>
</evidence>
<dbReference type="Pfam" id="PF00046">
    <property type="entry name" value="Homeodomain"/>
    <property type="match status" value="4"/>
</dbReference>
<feature type="region of interest" description="Disordered" evidence="14">
    <location>
        <begin position="1"/>
        <end position="30"/>
    </location>
</feature>
<feature type="domain" description="Homeobox" evidence="15">
    <location>
        <begin position="2093"/>
        <end position="2153"/>
    </location>
</feature>
<evidence type="ECO:0000256" key="5">
    <source>
        <dbReference type="ARBA" id="ARBA00022833"/>
    </source>
</evidence>
<accession>A0ABQ9EE09</accession>
<comment type="caution">
    <text evidence="17">The sequence shown here is derived from an EMBL/GenBank/DDBJ whole genome shotgun (WGS) entry which is preliminary data.</text>
</comment>
<keyword evidence="5" id="KW-0862">Zinc</keyword>
<feature type="domain" description="C2H2-type" evidence="16">
    <location>
        <begin position="1625"/>
        <end position="1654"/>
    </location>
</feature>
<proteinExistence type="predicted"/>
<dbReference type="SUPFAM" id="SSF46689">
    <property type="entry name" value="Homeodomain-like"/>
    <property type="match status" value="4"/>
</dbReference>
<feature type="compositionally biased region" description="Acidic residues" evidence="14">
    <location>
        <begin position="1905"/>
        <end position="1916"/>
    </location>
</feature>
<feature type="compositionally biased region" description="Polar residues" evidence="14">
    <location>
        <begin position="2246"/>
        <end position="2259"/>
    </location>
</feature>
<dbReference type="InterPro" id="IPR013087">
    <property type="entry name" value="Znf_C2H2_type"/>
</dbReference>
<gene>
    <name evidence="17" type="ORF">KUTeg_019939</name>
</gene>
<feature type="compositionally biased region" description="Polar residues" evidence="14">
    <location>
        <begin position="1448"/>
        <end position="1469"/>
    </location>
</feature>
<dbReference type="Pfam" id="PF24056">
    <property type="entry name" value="zf-C2H2_ZFHX3"/>
    <property type="match status" value="1"/>
</dbReference>
<feature type="compositionally biased region" description="Basic and acidic residues" evidence="14">
    <location>
        <begin position="2414"/>
        <end position="2429"/>
    </location>
</feature>
<evidence type="ECO:0000256" key="13">
    <source>
        <dbReference type="RuleBase" id="RU000682"/>
    </source>
</evidence>
<feature type="compositionally biased region" description="Polar residues" evidence="14">
    <location>
        <begin position="1985"/>
        <end position="2003"/>
    </location>
</feature>
<feature type="compositionally biased region" description="Basic and acidic residues" evidence="14">
    <location>
        <begin position="2235"/>
        <end position="2244"/>
    </location>
</feature>
<feature type="compositionally biased region" description="Acidic residues" evidence="14">
    <location>
        <begin position="1025"/>
        <end position="1040"/>
    </location>
</feature>
<dbReference type="PROSITE" id="PS00027">
    <property type="entry name" value="HOMEOBOX_1"/>
    <property type="match status" value="2"/>
</dbReference>
<evidence type="ECO:0000256" key="3">
    <source>
        <dbReference type="ARBA" id="ARBA00022737"/>
    </source>
</evidence>
<feature type="DNA-binding region" description="Homeobox" evidence="12">
    <location>
        <begin position="2095"/>
        <end position="2154"/>
    </location>
</feature>
<feature type="compositionally biased region" description="Polar residues" evidence="14">
    <location>
        <begin position="1041"/>
        <end position="1051"/>
    </location>
</feature>
<dbReference type="InterPro" id="IPR001356">
    <property type="entry name" value="HD"/>
</dbReference>
<keyword evidence="4 11" id="KW-0863">Zinc-finger</keyword>
<dbReference type="Gene3D" id="1.10.10.60">
    <property type="entry name" value="Homeodomain-like"/>
    <property type="match status" value="4"/>
</dbReference>
<feature type="compositionally biased region" description="Basic and acidic residues" evidence="14">
    <location>
        <begin position="3036"/>
        <end position="3066"/>
    </location>
</feature>
<feature type="compositionally biased region" description="Low complexity" evidence="14">
    <location>
        <begin position="1743"/>
        <end position="1756"/>
    </location>
</feature>
<evidence type="ECO:0000256" key="8">
    <source>
        <dbReference type="ARBA" id="ARBA00023155"/>
    </source>
</evidence>
<feature type="region of interest" description="Disordered" evidence="14">
    <location>
        <begin position="271"/>
        <end position="298"/>
    </location>
</feature>
<feature type="domain" description="C2H2-type" evidence="16">
    <location>
        <begin position="2472"/>
        <end position="2499"/>
    </location>
</feature>
<dbReference type="InterPro" id="IPR051968">
    <property type="entry name" value="ZnFinger_Homeobox_TR"/>
</dbReference>
<feature type="domain" description="C2H2-type" evidence="16">
    <location>
        <begin position="1932"/>
        <end position="1960"/>
    </location>
</feature>
<feature type="DNA-binding region" description="Homeobox" evidence="12">
    <location>
        <begin position="2547"/>
        <end position="2606"/>
    </location>
</feature>
<keyword evidence="9" id="KW-0804">Transcription</keyword>
<feature type="compositionally biased region" description="Low complexity" evidence="14">
    <location>
        <begin position="3276"/>
        <end position="3321"/>
    </location>
</feature>
<feature type="domain" description="C2H2-type" evidence="16">
    <location>
        <begin position="1227"/>
        <end position="1256"/>
    </location>
</feature>
<organism evidence="17 18">
    <name type="scientific">Tegillarca granosa</name>
    <name type="common">Malaysian cockle</name>
    <name type="synonym">Anadara granosa</name>
    <dbReference type="NCBI Taxonomy" id="220873"/>
    <lineage>
        <taxon>Eukaryota</taxon>
        <taxon>Metazoa</taxon>
        <taxon>Spiralia</taxon>
        <taxon>Lophotrochozoa</taxon>
        <taxon>Mollusca</taxon>
        <taxon>Bivalvia</taxon>
        <taxon>Autobranchia</taxon>
        <taxon>Pteriomorphia</taxon>
        <taxon>Arcoida</taxon>
        <taxon>Arcoidea</taxon>
        <taxon>Arcidae</taxon>
        <taxon>Tegillarca</taxon>
    </lineage>
</organism>
<evidence type="ECO:0000256" key="11">
    <source>
        <dbReference type="PROSITE-ProRule" id="PRU00042"/>
    </source>
</evidence>
<name>A0ABQ9EE09_TEGGR</name>
<feature type="compositionally biased region" description="Acidic residues" evidence="14">
    <location>
        <begin position="107"/>
        <end position="118"/>
    </location>
</feature>
<dbReference type="Gene3D" id="3.30.160.60">
    <property type="entry name" value="Classic Zinc Finger"/>
    <property type="match status" value="7"/>
</dbReference>
<evidence type="ECO:0000256" key="7">
    <source>
        <dbReference type="ARBA" id="ARBA00023125"/>
    </source>
</evidence>
<feature type="compositionally biased region" description="Low complexity" evidence="14">
    <location>
        <begin position="2828"/>
        <end position="2845"/>
    </location>
</feature>
<dbReference type="PROSITE" id="PS00028">
    <property type="entry name" value="ZINC_FINGER_C2H2_1"/>
    <property type="match status" value="14"/>
</dbReference>
<feature type="domain" description="Homeobox" evidence="15">
    <location>
        <begin position="2845"/>
        <end position="2905"/>
    </location>
</feature>
<keyword evidence="18" id="KW-1185">Reference proteome</keyword>
<evidence type="ECO:0000313" key="17">
    <source>
        <dbReference type="EMBL" id="KAJ8303543.1"/>
    </source>
</evidence>
<feature type="DNA-binding region" description="Homeobox" evidence="12">
    <location>
        <begin position="2304"/>
        <end position="2363"/>
    </location>
</feature>
<feature type="compositionally biased region" description="Polar residues" evidence="14">
    <location>
        <begin position="1068"/>
        <end position="1093"/>
    </location>
</feature>
<feature type="compositionally biased region" description="Polar residues" evidence="14">
    <location>
        <begin position="2157"/>
        <end position="2169"/>
    </location>
</feature>
<dbReference type="PANTHER" id="PTHR45891">
    <property type="entry name" value="ZINC FINGER HOMEOBOX PROTEIN"/>
    <property type="match status" value="1"/>
</dbReference>
<feature type="region of interest" description="Disordered" evidence="14">
    <location>
        <begin position="2410"/>
        <end position="2462"/>
    </location>
</feature>
<feature type="region of interest" description="Disordered" evidence="14">
    <location>
        <begin position="1576"/>
        <end position="1622"/>
    </location>
</feature>
<feature type="compositionally biased region" description="Basic and acidic residues" evidence="14">
    <location>
        <begin position="2780"/>
        <end position="2810"/>
    </location>
</feature>
<keyword evidence="6" id="KW-0805">Transcription regulation</keyword>
<feature type="compositionally biased region" description="Basic and acidic residues" evidence="14">
    <location>
        <begin position="1"/>
        <end position="16"/>
    </location>
</feature>
<feature type="region of interest" description="Disordered" evidence="14">
    <location>
        <begin position="1743"/>
        <end position="1774"/>
    </location>
</feature>
<evidence type="ECO:0000256" key="12">
    <source>
        <dbReference type="PROSITE-ProRule" id="PRU00108"/>
    </source>
</evidence>
<dbReference type="SMART" id="SM00389">
    <property type="entry name" value="HOX"/>
    <property type="match status" value="4"/>
</dbReference>
<protein>
    <recommendedName>
        <fullName evidence="19">Zinc finger homeobox protein 4</fullName>
    </recommendedName>
</protein>
<feature type="domain" description="C2H2-type" evidence="16">
    <location>
        <begin position="1545"/>
        <end position="1569"/>
    </location>
</feature>
<evidence type="ECO:0000256" key="1">
    <source>
        <dbReference type="ARBA" id="ARBA00004123"/>
    </source>
</evidence>
<feature type="domain" description="Homeobox" evidence="15">
    <location>
        <begin position="2545"/>
        <end position="2605"/>
    </location>
</feature>
<evidence type="ECO:0000256" key="9">
    <source>
        <dbReference type="ARBA" id="ARBA00023163"/>
    </source>
</evidence>
<keyword evidence="7 12" id="KW-0238">DNA-binding</keyword>
<feature type="compositionally biased region" description="Low complexity" evidence="14">
    <location>
        <begin position="288"/>
        <end position="298"/>
    </location>
</feature>
<feature type="compositionally biased region" description="Pro residues" evidence="14">
    <location>
        <begin position="2006"/>
        <end position="2015"/>
    </location>
</feature>
<feature type="region of interest" description="Disordered" evidence="14">
    <location>
        <begin position="2154"/>
        <end position="2174"/>
    </location>
</feature>
<feature type="region of interest" description="Disordered" evidence="14">
    <location>
        <begin position="3024"/>
        <end position="3079"/>
    </location>
</feature>
<reference evidence="17 18" key="1">
    <citation type="submission" date="2022-12" db="EMBL/GenBank/DDBJ databases">
        <title>Chromosome-level genome of Tegillarca granosa.</title>
        <authorList>
            <person name="Kim J."/>
        </authorList>
    </citation>
    <scope>NUCLEOTIDE SEQUENCE [LARGE SCALE GENOMIC DNA]</scope>
    <source>
        <strain evidence="17">Teg-2019</strain>
        <tissue evidence="17">Adductor muscle</tissue>
    </source>
</reference>
<dbReference type="SUPFAM" id="SSF57667">
    <property type="entry name" value="beta-beta-alpha zinc fingers"/>
    <property type="match status" value="6"/>
</dbReference>
<feature type="compositionally biased region" description="Polar residues" evidence="14">
    <location>
        <begin position="2207"/>
        <end position="2231"/>
    </location>
</feature>
<keyword evidence="10 12" id="KW-0539">Nucleus</keyword>
<feature type="region of interest" description="Disordered" evidence="14">
    <location>
        <begin position="2524"/>
        <end position="2549"/>
    </location>
</feature>
<feature type="compositionally biased region" description="Polar residues" evidence="14">
    <location>
        <begin position="2448"/>
        <end position="2459"/>
    </location>
</feature>
<feature type="compositionally biased region" description="Low complexity" evidence="14">
    <location>
        <begin position="1402"/>
        <end position="1417"/>
    </location>
</feature>
<feature type="domain" description="C2H2-type" evidence="16">
    <location>
        <begin position="1804"/>
        <end position="1834"/>
    </location>
</feature>
<feature type="region of interest" description="Disordered" evidence="14">
    <location>
        <begin position="1977"/>
        <end position="2020"/>
    </location>
</feature>
<dbReference type="SMART" id="SM00451">
    <property type="entry name" value="ZnF_U1"/>
    <property type="match status" value="9"/>
</dbReference>
<feature type="region of interest" description="Disordered" evidence="14">
    <location>
        <begin position="2728"/>
        <end position="2851"/>
    </location>
</feature>
<feature type="domain" description="C2H2-type" evidence="16">
    <location>
        <begin position="1129"/>
        <end position="1157"/>
    </location>
</feature>
<feature type="region of interest" description="Disordered" evidence="14">
    <location>
        <begin position="85"/>
        <end position="118"/>
    </location>
</feature>
<dbReference type="PANTHER" id="PTHR45891:SF3">
    <property type="entry name" value="ZINC FINGER PROTEIN 2"/>
    <property type="match status" value="1"/>
</dbReference>
<feature type="domain" description="C2H2-type" evidence="16">
    <location>
        <begin position="2388"/>
        <end position="2418"/>
    </location>
</feature>
<dbReference type="Proteomes" id="UP001217089">
    <property type="component" value="Unassembled WGS sequence"/>
</dbReference>
<feature type="domain" description="C2H2-type" evidence="16">
    <location>
        <begin position="1332"/>
        <end position="1360"/>
    </location>
</feature>
<evidence type="ECO:0000256" key="10">
    <source>
        <dbReference type="ARBA" id="ARBA00023242"/>
    </source>
</evidence>
<sequence length="3350" mass="374399">MIYSCRRDEQTTRMEFDPLTSSPRKQTGPDMALTLSSTPNFHGIKTTSVNYHVGQSSESVGLFNSKSINDSDKYCDMAVPFSNASLSSPEMEDSDSNSNNLHIKLDNEDDNDMSDKDDEPIECANCNNEFPSLQSYMDHQCSRSADKLRKNSDNVHDSDSECELSDGESFDGKIVYNSDGSAYIIEGGDSDLSDLDSLIDLPQKDGIIVDKKGSNILSQVPSFPQIANAFFVSRNPSSVFNSIYNVSSQHVTSSKPPMMFSYKVYDVRSGNSKNHIGENEEEEEDNESNSISTSESKSLTTTVPTKPILMCFICKLSFGYAKSFIAHATSEHSMVLNEEEKKIMSHKNASAIIQCFGKEKDALMSFLEPNPLKSSSQASSESKVLFPNDKPRSIFGNVKDTTSVSFVYSKPKLSDSLIPNSSSYSQFLPEVSSNDTKSFLLGSNPLTNLSSSSSVSNGAMFSSQLSGQDLGKDENNQGSSSPLQLNAKSVNESSQKTSIDDKKMADMSATSSASYSAVPSIAQSPPPLMANHQPPMFLGACDEHPQGRAQGVECPKCDMVLSSSQSLGGHMTMMHSRNSCKTLKCPKCNWHYKYQETLEIHMKEKHPESDQQCMYCASNQAHPRLARGESYSCGYKPYRCEVCNYSTTTKGNLSIHMQSDKHLNNVQEMANGGEMKMPPQASTPIPDNSNQVKKNKPKPTWRCDVCNYETNVARNLRIHMTSEKHTHNMMVLQQNMKHMQHDMQIQQMNQLMLLQNDPAFLAGIASPLPRSMGYGFDQSVMMMGGPIAGPMGEIPIDLRKENGGIGVAFDPQTPDASRLFQCCVCNVYATDSLESLHQHLQLDRTKQQEQDTVVMTQGVYLCNLCTYKTNLKANFQLHCKTDKHLQRLQLVNHIKEGGANNEWRLKYLNVSNPVQVRCNCCDYYTNSIHKLQIHTGNPRHDSNFQLFHHLQIGEHALDVNQLKYYHCSLCNFSTRAKLNLIQHARSLRHLQSEEMKQIQMKEQGQFDLKIGDVFLVKEYDENDEDSLVFDDEDGEGEAEENSSIGQESDPTTAIDKRSSASDVDGLYNSVSTPKENDSNANNTGTTSDSEGTTQEQIHVCPYCDYSSVSEMRLQSHIVSQHTQHCSAEILCPLCQEDFKDKSRLEKHLMSTHSVKSEGLQRLLLMVDHNDWIMPPTNVGQAGGTPALPIDESGEINTEALEVEAARLAAEAIDTAALPDKTDLDDQYRCQTCSKTFANIDALYAHQNELGHLELKQTPRGPGYLCWKKGCNQYFKTAQALQVHFREIHAKRQTPSASDHQTYKFRCSQCSLAFKTPEKLQLHSQFHLIRAATRCHYCGNSFQSIAALRKHIDTGHSELNESDREQYLASINASSVALATILATSGMENIYNSALMTSTTAPSSNDNVNSVSSANSVENKIENSKTDLNSNETSDKSSDKQELMDLSENIDTSDNMQNNLSPDPSDTNDSLDMKYKEQQFLEDYINSQAIAEGNYEDPSRKFKCHRCKVAFTKQSYLTAHNKTLLHRKGDKMSYPMEKYLDPNRPFKCDVCKESFTQKNILLVHYNSVSHLHKLKQVSQQGSTPVTTVSTQQQTTQTPATESNTKNSQANSNATTTTSDSDKSKPFKCNICKVAYSQGSTLDIHVRSVAHQTRASKIQELVLTGEIDLNQPLIEQPNDHQKTQQQHQKILADILQQQPLISVSNAMTQPSLLFPGLPGLPGLPQLSMIPGLSAAGLGLESIIPSSQSSHSKSNVQKSENPKSEDNDSSVKKEHSIKEEKSIIESELLEQAKLSSQVLSQMISPTYLCQKCNAVFTNQDSLLQHQLMCFSQSGSSPVTTTSMSDQSQMKMRYFVGRVKPQVHRNLLENIGFECVMQFNEFSQRVNEKREKEKEIDEEIKDETNEQKEEVEEKMEEESADVSTTVETDLPEMNKSVCVTCNKEFSSVWVLKAHQEEVHKEVVPTDMVEDFGEKFKCDYEKKQPKEEATSSQSDIVQSTANNENSGNQDMPPPPPPQPQMSPQMDLSQMMPMFGLGVPMPIPFSMAVAMNMQPPLMPMMFPLTSETSTIPTPTPPVANDSSMQNLQKQQLQQAVAMQNQKRARTRINDEQLKVLRAHFDINNSPSEEQILAMADQSGLPTKVIKHWFRNTLFKERQRNKDSPYNFNNPPSTTLDLEEYEKTGKLAISEEKELQMEIKKEAEDSLAEDNDDSLYTTPSSHNEINDSYISTAVSAASTAEPKQEHVKEEAPPSSQSPELSNSPGFYSNMSTPTIPSTPTMSFPLTPVTSHYDDLRMKMDTSPHHHGSYSRRANRTRFTDYQIKVLQEYFEQNAYPKDDELDHLSQLLNLSPRVIVVWFQNARQKARKIYENQPQAEMKEMTTSSPFQRTPSLNYQCKKCSAVFQRYYDLIRHQKKSCGSEGDKHGTSMSSSHDDIGNSDSLSVSSNDESEFDQSENGSLTSNDISHSSEKNITDGIKYKCEKCELSFDRFELWQEHQNVHSLNPSLFSNLANNSAFGVLQSMAAAQQQTDKSALYKRKVDDEHSDEQDEQPRDKRLRTTILPEQLDYLYQKYQVDCNPSRKQLESISSDVGLKKRVVQVWFQNTRARERKGQYRAHQQLIHKRCPFCRALFRAKSAMESHLATKHPEEMAKGDINVDNIPDAAIESPGHPSSMLSPSAGAPDINKLLSPPGMQSFLPIMPPNSLNLGMNMLGADPLQLSMKQFYEDSLKQYMNDLSSSGHKDTSARESTTPSHSKHHDSHVSSSKSNNDDEAPLDLSKPLKVNTSDNDKGSDGPSTDKSERSYDDHYSISRRRESLDDSISETFSNHDGDLHDSLSISTSRPSSPVSMHSSSSKRYRTQMTSLQVRIMKNIFVDYKTPTMAECEMLGREIGLPKRVVQVWFQNARAKEKKAKLNLAKSFGGPEMDFTKPPEECSLCKFKYSHKYTIQDHIFTRKHLEKIKNFIQSQSDAEREITTSQNALSSSLSSHQQQEIDRMRKVWDEAAAAASVQPHIAQLQAMGLGALGMPPGGIPGLGTPFNPADILREKKSESRKDSDEKESDKTKSEKGKKEVSSSESSQLGGPLMSLQGFMPGLDPSLLSYMSYAGGMPGYMPGMGMGMPFLQPGFMPGAEQLLAYDPLTFGTPLPLLQIPPQAIKDVSIKLSEPKATVAQYTQDCKSISSLRSLVNSVDYSCVREATVDVGYICKKCQMVYPAKDACLTHQRTICFQGGKVPDNIMPWLKLEQIQYECRLCCDKFSTVQEYKMHCQMEAHKAKTARLHHKSGLSSNSISPSKSLSTSSSSDTSSHRMQSSPMKSLSSSSTSLSSTMPKIEDKSSVKSSKVNSEIDNGPEMKKAKGE</sequence>
<feature type="region of interest" description="Disordered" evidence="14">
    <location>
        <begin position="2194"/>
        <end position="2260"/>
    </location>
</feature>
<feature type="region of interest" description="Disordered" evidence="14">
    <location>
        <begin position="1399"/>
        <end position="1470"/>
    </location>
</feature>
<feature type="compositionally biased region" description="Basic and acidic residues" evidence="14">
    <location>
        <begin position="1757"/>
        <end position="1774"/>
    </location>
</feature>
<keyword evidence="3" id="KW-0677">Repeat</keyword>
<dbReference type="PROSITE" id="PS50071">
    <property type="entry name" value="HOMEOBOX_2"/>
    <property type="match status" value="4"/>
</dbReference>
<feature type="domain" description="C2H2-type" evidence="16">
    <location>
        <begin position="1501"/>
        <end position="1530"/>
    </location>
</feature>
<feature type="region of interest" description="Disordered" evidence="14">
    <location>
        <begin position="457"/>
        <end position="505"/>
    </location>
</feature>
<evidence type="ECO:0000259" key="16">
    <source>
        <dbReference type="PROSITE" id="PS50157"/>
    </source>
</evidence>
<comment type="subcellular location">
    <subcellularLocation>
        <location evidence="1 12 13">Nucleus</location>
    </subcellularLocation>
</comment>
<dbReference type="InterPro" id="IPR036236">
    <property type="entry name" value="Znf_C2H2_sf"/>
</dbReference>
<dbReference type="CDD" id="cd00086">
    <property type="entry name" value="homeodomain"/>
    <property type="match status" value="4"/>
</dbReference>
<feature type="domain" description="C2H2-type" evidence="16">
    <location>
        <begin position="1263"/>
        <end position="1293"/>
    </location>
</feature>
<feature type="compositionally biased region" description="Basic and acidic residues" evidence="14">
    <location>
        <begin position="1432"/>
        <end position="1442"/>
    </location>
</feature>
<feature type="domain" description="C2H2-type" evidence="16">
    <location>
        <begin position="638"/>
        <end position="667"/>
    </location>
</feature>
<evidence type="ECO:0000313" key="18">
    <source>
        <dbReference type="Proteomes" id="UP001217089"/>
    </source>
</evidence>
<dbReference type="InterPro" id="IPR003604">
    <property type="entry name" value="Matrin/U1-like-C_Znf_C2H2"/>
</dbReference>
<feature type="compositionally biased region" description="Low complexity" evidence="14">
    <location>
        <begin position="1576"/>
        <end position="1617"/>
    </location>
</feature>
<feature type="compositionally biased region" description="Polar residues" evidence="14">
    <location>
        <begin position="476"/>
        <end position="497"/>
    </location>
</feature>
<evidence type="ECO:0000259" key="15">
    <source>
        <dbReference type="PROSITE" id="PS50071"/>
    </source>
</evidence>
<dbReference type="InterPro" id="IPR017970">
    <property type="entry name" value="Homeobox_CS"/>
</dbReference>
<feature type="region of interest" description="Disordered" evidence="14">
    <location>
        <begin position="1885"/>
        <end position="1921"/>
    </location>
</feature>
<dbReference type="EMBL" id="JARBDR010000917">
    <property type="protein sequence ID" value="KAJ8303543.1"/>
    <property type="molecule type" value="Genomic_DNA"/>
</dbReference>
<keyword evidence="8 12" id="KW-0371">Homeobox</keyword>
<evidence type="ECO:0000256" key="4">
    <source>
        <dbReference type="ARBA" id="ARBA00022771"/>
    </source>
</evidence>
<evidence type="ECO:0000256" key="14">
    <source>
        <dbReference type="SAM" id="MobiDB-lite"/>
    </source>
</evidence>
<feature type="region of interest" description="Disordered" evidence="14">
    <location>
        <begin position="3270"/>
        <end position="3350"/>
    </location>
</feature>
<dbReference type="SMART" id="SM00355">
    <property type="entry name" value="ZnF_C2H2"/>
    <property type="match status" value="26"/>
</dbReference>